<accession>A0A8S0WDE5</accession>
<dbReference type="OrthoDB" id="3210731at2759"/>
<evidence type="ECO:0000256" key="2">
    <source>
        <dbReference type="SAM" id="Phobius"/>
    </source>
</evidence>
<name>A0A8S0WDE5_CYCAE</name>
<sequence length="1128" mass="122376">MPVPTNSRYEQPLSPPLLTTTPARSSIRMPSTSTSYTPTVTSGAGQQKLNVVTRVAIEGKAKRDQDGASIKMFLKIVVPLDYVTPGSTIPLFPEENVKILTSQVHPLDNNSVPYNFSSTISPMLHAAARALNLPARSSETFNSAFDLGKLNGHASSSRISKSDNPEHVPPIDAQYTGHILVSGYNISFVLPKVFLSRRKGGSLSETEEEAITRTPGDRRRPSVGERNQAQFMAAIDLWIPLLSKPPRSPYLLSIPTPRCLHNHIKLRIFPPANTSQSFASLSSMEEESGAWDVTSDPHVTRSASSRSRSHSYNNFADDESSDASMSGMYEGCAIQGTFPSAERIRVRWAKPMRTVNISGETDGRKRVGVESVKGEVVCTIRGKGTSTSNPDVEGVLIDVVYKSQCKGVWFPGVATMLGLDVGLEAKGAEINWPQGHPTQWEVSGGTGYTGFDNGISTGPPSSRTTSFDSNGPQPQGEKEGESVATYQTARTNSAASSSSSLLRAPLPGQSVADYSFEGSNATLPPGSVGTLSSVPSLPTSSTLNLPSTPQVRPPGSPITLHLNMNELQTPSKSVFSFSISGTILVTAKSTLARINSLNSSNGSNNDKSTDPEPVPLPQFTVLAADSESTPVIVRNEVEGASVEVFHPTGDIQKDPQTRKTVLHKTGSTKCADGGRIALKYFEAFGLNGNARPSGRPRTPSNVIARVGTNSPAPRTIVSARARKDGPPIITSVEATVTTLAPDANGFPTGYAIRVTLKIPVLLDSEWLDFGLAYGYRSGSDNVSSSAAPRPSPKVHIICASLDGIPVKSEIEKAVANVAKGGAPFEEVKGKEWIYWGKVYAGSSVGSSMVIDYVVQEQASFADKGKKKALKSAQIDILLPSFSISVARLDVKIDATRDLELSSLRSNFDYHHAFPTCNRLLLYSIEEFSQPRLSFALVRKTRSSDSPGFKWYFAFTWTMLLTAFLVLYSLTVETNRMQKISSGYSNMLVDSWPEVPTVTETTTIYRDTSGRKWFGDSEASIRTIYPSSLSASVSTTTFTATTSSAVSVTPTITELYVPLQPREDNSVMNMQTRSILERYGLIPMESFLAFDWLDERSAAFKRAFVKVQDSMEFVWRIFKRVYHYPLPPP</sequence>
<feature type="region of interest" description="Disordered" evidence="1">
    <location>
        <begin position="204"/>
        <end position="223"/>
    </location>
</feature>
<evidence type="ECO:0000256" key="1">
    <source>
        <dbReference type="SAM" id="MobiDB-lite"/>
    </source>
</evidence>
<proteinExistence type="predicted"/>
<feature type="region of interest" description="Disordered" evidence="1">
    <location>
        <begin position="1"/>
        <end position="43"/>
    </location>
</feature>
<feature type="compositionally biased region" description="Low complexity" evidence="1">
    <location>
        <begin position="30"/>
        <end position="42"/>
    </location>
</feature>
<feature type="compositionally biased region" description="Polar residues" evidence="1">
    <location>
        <begin position="454"/>
        <end position="473"/>
    </location>
</feature>
<keyword evidence="2" id="KW-1133">Transmembrane helix</keyword>
<dbReference type="AlphaFoldDB" id="A0A8S0WDE5"/>
<keyword evidence="2" id="KW-0472">Membrane</keyword>
<comment type="caution">
    <text evidence="3">The sequence shown here is derived from an EMBL/GenBank/DDBJ whole genome shotgun (WGS) entry which is preliminary data.</text>
</comment>
<feature type="transmembrane region" description="Helical" evidence="2">
    <location>
        <begin position="950"/>
        <end position="969"/>
    </location>
</feature>
<feature type="region of interest" description="Disordered" evidence="1">
    <location>
        <begin position="432"/>
        <end position="503"/>
    </location>
</feature>
<feature type="compositionally biased region" description="Low complexity" evidence="1">
    <location>
        <begin position="530"/>
        <end position="549"/>
    </location>
</feature>
<dbReference type="Proteomes" id="UP000467700">
    <property type="component" value="Unassembled WGS sequence"/>
</dbReference>
<keyword evidence="4" id="KW-1185">Reference proteome</keyword>
<reference evidence="3 4" key="1">
    <citation type="submission" date="2020-01" db="EMBL/GenBank/DDBJ databases">
        <authorList>
            <person name="Gupta K D."/>
        </authorList>
    </citation>
    <scope>NUCLEOTIDE SEQUENCE [LARGE SCALE GENOMIC DNA]</scope>
</reference>
<protein>
    <submittedName>
        <fullName evidence="3">Uncharacterized protein</fullName>
    </submittedName>
</protein>
<feature type="region of interest" description="Disordered" evidence="1">
    <location>
        <begin position="289"/>
        <end position="322"/>
    </location>
</feature>
<gene>
    <name evidence="3" type="ORF">AAE3_LOCUS13896</name>
</gene>
<evidence type="ECO:0000313" key="4">
    <source>
        <dbReference type="Proteomes" id="UP000467700"/>
    </source>
</evidence>
<keyword evidence="2" id="KW-0812">Transmembrane</keyword>
<dbReference type="EMBL" id="CACVBS010000112">
    <property type="protein sequence ID" value="CAA7271579.1"/>
    <property type="molecule type" value="Genomic_DNA"/>
</dbReference>
<feature type="region of interest" description="Disordered" evidence="1">
    <location>
        <begin position="527"/>
        <end position="556"/>
    </location>
</feature>
<evidence type="ECO:0000313" key="3">
    <source>
        <dbReference type="EMBL" id="CAA7271579.1"/>
    </source>
</evidence>
<organism evidence="3 4">
    <name type="scientific">Cyclocybe aegerita</name>
    <name type="common">Black poplar mushroom</name>
    <name type="synonym">Agrocybe aegerita</name>
    <dbReference type="NCBI Taxonomy" id="1973307"/>
    <lineage>
        <taxon>Eukaryota</taxon>
        <taxon>Fungi</taxon>
        <taxon>Dikarya</taxon>
        <taxon>Basidiomycota</taxon>
        <taxon>Agaricomycotina</taxon>
        <taxon>Agaricomycetes</taxon>
        <taxon>Agaricomycetidae</taxon>
        <taxon>Agaricales</taxon>
        <taxon>Agaricineae</taxon>
        <taxon>Bolbitiaceae</taxon>
        <taxon>Cyclocybe</taxon>
    </lineage>
</organism>